<feature type="domain" description="Tripartite ATP-independent periplasmic transporters DctQ component" evidence="10">
    <location>
        <begin position="51"/>
        <end position="183"/>
    </location>
</feature>
<evidence type="ECO:0000256" key="3">
    <source>
        <dbReference type="ARBA" id="ARBA00022475"/>
    </source>
</evidence>
<organism evidence="11 12">
    <name type="scientific">Plastorhodobacter daqingensis</name>
    <dbReference type="NCBI Taxonomy" id="1387281"/>
    <lineage>
        <taxon>Bacteria</taxon>
        <taxon>Pseudomonadati</taxon>
        <taxon>Pseudomonadota</taxon>
        <taxon>Alphaproteobacteria</taxon>
        <taxon>Rhodobacterales</taxon>
        <taxon>Paracoccaceae</taxon>
        <taxon>Plastorhodobacter</taxon>
    </lineage>
</organism>
<name>A0ABW2UJ03_9RHOB</name>
<dbReference type="InterPro" id="IPR055348">
    <property type="entry name" value="DctQ"/>
</dbReference>
<comment type="function">
    <text evidence="9">Part of the tripartite ATP-independent periplasmic (TRAP) transport system.</text>
</comment>
<keyword evidence="4 9" id="KW-0997">Cell inner membrane</keyword>
<dbReference type="PANTHER" id="PTHR35011:SF4">
    <property type="entry name" value="SLL1102 PROTEIN"/>
    <property type="match status" value="1"/>
</dbReference>
<accession>A0ABW2UJ03</accession>
<dbReference type="EMBL" id="JBHTFQ010000005">
    <property type="protein sequence ID" value="MFC7704702.1"/>
    <property type="molecule type" value="Genomic_DNA"/>
</dbReference>
<protein>
    <recommendedName>
        <fullName evidence="9">TRAP transporter small permease protein</fullName>
    </recommendedName>
</protein>
<reference evidence="12" key="1">
    <citation type="journal article" date="2019" name="Int. J. Syst. Evol. Microbiol.">
        <title>The Global Catalogue of Microorganisms (GCM) 10K type strain sequencing project: providing services to taxonomists for standard genome sequencing and annotation.</title>
        <authorList>
            <consortium name="The Broad Institute Genomics Platform"/>
            <consortium name="The Broad Institute Genome Sequencing Center for Infectious Disease"/>
            <person name="Wu L."/>
            <person name="Ma J."/>
        </authorList>
    </citation>
    <scope>NUCLEOTIDE SEQUENCE [LARGE SCALE GENOMIC DNA]</scope>
    <source>
        <strain evidence="12">CGMCC 1.12750</strain>
    </source>
</reference>
<feature type="transmembrane region" description="Helical" evidence="9">
    <location>
        <begin position="36"/>
        <end position="65"/>
    </location>
</feature>
<evidence type="ECO:0000256" key="8">
    <source>
        <dbReference type="ARBA" id="ARBA00038436"/>
    </source>
</evidence>
<dbReference type="Pfam" id="PF04290">
    <property type="entry name" value="DctQ"/>
    <property type="match status" value="1"/>
</dbReference>
<evidence type="ECO:0000259" key="10">
    <source>
        <dbReference type="Pfam" id="PF04290"/>
    </source>
</evidence>
<dbReference type="RefSeq" id="WP_377403292.1">
    <property type="nucleotide sequence ID" value="NZ_JBHTFQ010000005.1"/>
</dbReference>
<gene>
    <name evidence="11" type="ORF">ACFQXB_10910</name>
</gene>
<sequence>MTSEIKLDLDQVEQASARSEGLDFPRTWLSDRIEAVLLAIASLVNWIWLVLVLVIVCNVAMRYALSTNYIWIEEMQWHMYSVGFMIAIGYAILHDSHVRVDVLAGTFSARTRAVIEFLGLLLLVFPLIYLIISYAIPFVERAWVRNEASAAPGGLTNRWAIKSVIIIAFTYIGLAAFARFLRVTAFLFGLPRPSGPR</sequence>
<comment type="subunit">
    <text evidence="9">The complex comprises the extracytoplasmic solute receptor protein and the two transmembrane proteins.</text>
</comment>
<dbReference type="PANTHER" id="PTHR35011">
    <property type="entry name" value="2,3-DIKETO-L-GULONATE TRAP TRANSPORTER SMALL PERMEASE PROTEIN YIAM"/>
    <property type="match status" value="1"/>
</dbReference>
<evidence type="ECO:0000313" key="11">
    <source>
        <dbReference type="EMBL" id="MFC7704702.1"/>
    </source>
</evidence>
<dbReference type="InterPro" id="IPR007387">
    <property type="entry name" value="TRAP_DctQ"/>
</dbReference>
<comment type="caution">
    <text evidence="11">The sequence shown here is derived from an EMBL/GenBank/DDBJ whole genome shotgun (WGS) entry which is preliminary data.</text>
</comment>
<evidence type="ECO:0000256" key="2">
    <source>
        <dbReference type="ARBA" id="ARBA00022448"/>
    </source>
</evidence>
<feature type="transmembrane region" description="Helical" evidence="9">
    <location>
        <begin position="77"/>
        <end position="93"/>
    </location>
</feature>
<keyword evidence="6 9" id="KW-1133">Transmembrane helix</keyword>
<evidence type="ECO:0000256" key="5">
    <source>
        <dbReference type="ARBA" id="ARBA00022692"/>
    </source>
</evidence>
<comment type="subcellular location">
    <subcellularLocation>
        <location evidence="1 9">Cell inner membrane</location>
        <topology evidence="1 9">Multi-pass membrane protein</topology>
    </subcellularLocation>
</comment>
<evidence type="ECO:0000313" key="12">
    <source>
        <dbReference type="Proteomes" id="UP001596516"/>
    </source>
</evidence>
<evidence type="ECO:0000256" key="1">
    <source>
        <dbReference type="ARBA" id="ARBA00004429"/>
    </source>
</evidence>
<keyword evidence="7 9" id="KW-0472">Membrane</keyword>
<proteinExistence type="inferred from homology"/>
<keyword evidence="12" id="KW-1185">Reference proteome</keyword>
<evidence type="ECO:0000256" key="7">
    <source>
        <dbReference type="ARBA" id="ARBA00023136"/>
    </source>
</evidence>
<comment type="similarity">
    <text evidence="8 9">Belongs to the TRAP transporter small permease family.</text>
</comment>
<evidence type="ECO:0000256" key="4">
    <source>
        <dbReference type="ARBA" id="ARBA00022519"/>
    </source>
</evidence>
<keyword evidence="5 9" id="KW-0812">Transmembrane</keyword>
<evidence type="ECO:0000256" key="6">
    <source>
        <dbReference type="ARBA" id="ARBA00022989"/>
    </source>
</evidence>
<evidence type="ECO:0000256" key="9">
    <source>
        <dbReference type="RuleBase" id="RU369079"/>
    </source>
</evidence>
<feature type="transmembrane region" description="Helical" evidence="9">
    <location>
        <begin position="159"/>
        <end position="181"/>
    </location>
</feature>
<keyword evidence="3" id="KW-1003">Cell membrane</keyword>
<keyword evidence="2 9" id="KW-0813">Transport</keyword>
<feature type="transmembrane region" description="Helical" evidence="9">
    <location>
        <begin position="114"/>
        <end position="139"/>
    </location>
</feature>
<dbReference type="Proteomes" id="UP001596516">
    <property type="component" value="Unassembled WGS sequence"/>
</dbReference>